<evidence type="ECO:0000313" key="3">
    <source>
        <dbReference type="Proteomes" id="UP000239425"/>
    </source>
</evidence>
<name>A0A2S5R8Z5_9PROT</name>
<dbReference type="AlphaFoldDB" id="A0A2S5R8Z5"/>
<keyword evidence="1" id="KW-1133">Transmembrane helix</keyword>
<dbReference type="EMBL" id="PHHC01000082">
    <property type="protein sequence ID" value="PPE03777.1"/>
    <property type="molecule type" value="Genomic_DNA"/>
</dbReference>
<keyword evidence="1" id="KW-0472">Membrane</keyword>
<accession>A0A2S5R8Z5</accession>
<dbReference type="Proteomes" id="UP000239425">
    <property type="component" value="Unassembled WGS sequence"/>
</dbReference>
<keyword evidence="1" id="KW-0812">Transmembrane</keyword>
<protein>
    <submittedName>
        <fullName evidence="2">Uncharacterized protein</fullName>
    </submittedName>
</protein>
<reference evidence="2 3" key="1">
    <citation type="submission" date="2017-11" db="EMBL/GenBank/DDBJ databases">
        <title>Comparative genomic analysis of Holospora spp., intranuclear symbionts of paramecia.</title>
        <authorList>
            <person name="Garushyants S.K."/>
            <person name="Beliavskaya A."/>
            <person name="Malko D.B."/>
            <person name="Logacheva M.D."/>
            <person name="Rautian M.S."/>
            <person name="Gelfand M.S."/>
        </authorList>
    </citation>
    <scope>NUCLEOTIDE SEQUENCE [LARGE SCALE GENOMIC DNA]</scope>
    <source>
        <strain evidence="3">02AZ16</strain>
    </source>
</reference>
<sequence>MKRYSDGLIQYSLFKKSFNEVSLGYTYLCSQHHNIKKGRVMPSFLFFFSIEVKILSFFGILKKYSLF</sequence>
<gene>
    <name evidence="2" type="ORF">HCUR_00792</name>
</gene>
<organism evidence="2 3">
    <name type="scientific">Holospora curviuscula</name>
    <dbReference type="NCBI Taxonomy" id="1082868"/>
    <lineage>
        <taxon>Bacteria</taxon>
        <taxon>Pseudomonadati</taxon>
        <taxon>Pseudomonadota</taxon>
        <taxon>Alphaproteobacteria</taxon>
        <taxon>Holosporales</taxon>
        <taxon>Holosporaceae</taxon>
        <taxon>Holospora</taxon>
    </lineage>
</organism>
<proteinExistence type="predicted"/>
<feature type="transmembrane region" description="Helical" evidence="1">
    <location>
        <begin position="40"/>
        <end position="61"/>
    </location>
</feature>
<evidence type="ECO:0000313" key="2">
    <source>
        <dbReference type="EMBL" id="PPE03777.1"/>
    </source>
</evidence>
<comment type="caution">
    <text evidence="2">The sequence shown here is derived from an EMBL/GenBank/DDBJ whole genome shotgun (WGS) entry which is preliminary data.</text>
</comment>
<evidence type="ECO:0000256" key="1">
    <source>
        <dbReference type="SAM" id="Phobius"/>
    </source>
</evidence>
<keyword evidence="3" id="KW-1185">Reference proteome</keyword>